<feature type="domain" description="FAD-binding FR-type" evidence="14">
    <location>
        <begin position="340"/>
        <end position="442"/>
    </location>
</feature>
<keyword evidence="8 13" id="KW-1133">Transmembrane helix</keyword>
<evidence type="ECO:0000256" key="11">
    <source>
        <dbReference type="ARBA" id="ARBA00023136"/>
    </source>
</evidence>
<evidence type="ECO:0000256" key="8">
    <source>
        <dbReference type="ARBA" id="ARBA00022989"/>
    </source>
</evidence>
<keyword evidence="11 13" id="KW-0472">Membrane</keyword>
<evidence type="ECO:0000256" key="10">
    <source>
        <dbReference type="ARBA" id="ARBA00023065"/>
    </source>
</evidence>
<accession>A0A9P4PZJ1</accession>
<evidence type="ECO:0000259" key="14">
    <source>
        <dbReference type="PROSITE" id="PS51384"/>
    </source>
</evidence>
<dbReference type="EMBL" id="MU003836">
    <property type="protein sequence ID" value="KAF2717813.1"/>
    <property type="molecule type" value="Genomic_DNA"/>
</dbReference>
<dbReference type="Pfam" id="PF08030">
    <property type="entry name" value="NAD_binding_6"/>
    <property type="match status" value="1"/>
</dbReference>
<dbReference type="OrthoDB" id="167398at2759"/>
<evidence type="ECO:0000256" key="12">
    <source>
        <dbReference type="ARBA" id="ARBA00048483"/>
    </source>
</evidence>
<evidence type="ECO:0000256" key="1">
    <source>
        <dbReference type="ARBA" id="ARBA00004651"/>
    </source>
</evidence>
<feature type="transmembrane region" description="Helical" evidence="13">
    <location>
        <begin position="280"/>
        <end position="300"/>
    </location>
</feature>
<keyword evidence="16" id="KW-1185">Reference proteome</keyword>
<reference evidence="15" key="1">
    <citation type="journal article" date="2020" name="Stud. Mycol.">
        <title>101 Dothideomycetes genomes: a test case for predicting lifestyles and emergence of pathogens.</title>
        <authorList>
            <person name="Haridas S."/>
            <person name="Albert R."/>
            <person name="Binder M."/>
            <person name="Bloem J."/>
            <person name="Labutti K."/>
            <person name="Salamov A."/>
            <person name="Andreopoulos B."/>
            <person name="Baker S."/>
            <person name="Barry K."/>
            <person name="Bills G."/>
            <person name="Bluhm B."/>
            <person name="Cannon C."/>
            <person name="Castanera R."/>
            <person name="Culley D."/>
            <person name="Daum C."/>
            <person name="Ezra D."/>
            <person name="Gonzalez J."/>
            <person name="Henrissat B."/>
            <person name="Kuo A."/>
            <person name="Liang C."/>
            <person name="Lipzen A."/>
            <person name="Lutzoni F."/>
            <person name="Magnuson J."/>
            <person name="Mondo S."/>
            <person name="Nolan M."/>
            <person name="Ohm R."/>
            <person name="Pangilinan J."/>
            <person name="Park H.-J."/>
            <person name="Ramirez L."/>
            <person name="Alfaro M."/>
            <person name="Sun H."/>
            <person name="Tritt A."/>
            <person name="Yoshinaga Y."/>
            <person name="Zwiers L.-H."/>
            <person name="Turgeon B."/>
            <person name="Goodwin S."/>
            <person name="Spatafora J."/>
            <person name="Crous P."/>
            <person name="Grigoriev I."/>
        </authorList>
    </citation>
    <scope>NUCLEOTIDE SEQUENCE</scope>
    <source>
        <strain evidence="15">CBS 116435</strain>
    </source>
</reference>
<feature type="transmembrane region" description="Helical" evidence="13">
    <location>
        <begin position="57"/>
        <end position="77"/>
    </location>
</feature>
<comment type="similarity">
    <text evidence="2">Belongs to the ferric reductase (FRE) family.</text>
</comment>
<dbReference type="Proteomes" id="UP000799441">
    <property type="component" value="Unassembled WGS sequence"/>
</dbReference>
<dbReference type="SUPFAM" id="SSF63380">
    <property type="entry name" value="Riboflavin synthase domain-like"/>
    <property type="match status" value="1"/>
</dbReference>
<comment type="catalytic activity">
    <reaction evidence="12">
        <text>2 a Fe(II)-siderophore + NADP(+) + H(+) = 2 a Fe(III)-siderophore + NADPH</text>
        <dbReference type="Rhea" id="RHEA:28795"/>
        <dbReference type="Rhea" id="RHEA-COMP:11342"/>
        <dbReference type="Rhea" id="RHEA-COMP:11344"/>
        <dbReference type="ChEBI" id="CHEBI:15378"/>
        <dbReference type="ChEBI" id="CHEBI:29033"/>
        <dbReference type="ChEBI" id="CHEBI:29034"/>
        <dbReference type="ChEBI" id="CHEBI:57783"/>
        <dbReference type="ChEBI" id="CHEBI:58349"/>
        <dbReference type="EC" id="1.16.1.9"/>
    </reaction>
</comment>
<dbReference type="InterPro" id="IPR013121">
    <property type="entry name" value="Fe_red_NAD-bd_6"/>
</dbReference>
<evidence type="ECO:0000256" key="2">
    <source>
        <dbReference type="ARBA" id="ARBA00006278"/>
    </source>
</evidence>
<dbReference type="Gene3D" id="3.40.50.80">
    <property type="entry name" value="Nucleotide-binding domain of ferredoxin-NADP reductase (FNR) module"/>
    <property type="match status" value="1"/>
</dbReference>
<dbReference type="GO" id="GO:0006879">
    <property type="term" value="P:intracellular iron ion homeostasis"/>
    <property type="evidence" value="ECO:0007669"/>
    <property type="project" value="TreeGrafter"/>
</dbReference>
<evidence type="ECO:0000256" key="7">
    <source>
        <dbReference type="ARBA" id="ARBA00022982"/>
    </source>
</evidence>
<organism evidence="15 16">
    <name type="scientific">Polychaeton citri CBS 116435</name>
    <dbReference type="NCBI Taxonomy" id="1314669"/>
    <lineage>
        <taxon>Eukaryota</taxon>
        <taxon>Fungi</taxon>
        <taxon>Dikarya</taxon>
        <taxon>Ascomycota</taxon>
        <taxon>Pezizomycotina</taxon>
        <taxon>Dothideomycetes</taxon>
        <taxon>Dothideomycetidae</taxon>
        <taxon>Capnodiales</taxon>
        <taxon>Capnodiaceae</taxon>
        <taxon>Polychaeton</taxon>
    </lineage>
</organism>
<evidence type="ECO:0000256" key="5">
    <source>
        <dbReference type="ARBA" id="ARBA00022475"/>
    </source>
</evidence>
<feature type="transmembrane region" description="Helical" evidence="13">
    <location>
        <begin position="125"/>
        <end position="147"/>
    </location>
</feature>
<keyword evidence="6 13" id="KW-0812">Transmembrane</keyword>
<comment type="subcellular location">
    <subcellularLocation>
        <location evidence="1">Cell membrane</location>
        <topology evidence="1">Multi-pass membrane protein</topology>
    </subcellularLocation>
</comment>
<dbReference type="PROSITE" id="PS51384">
    <property type="entry name" value="FAD_FR"/>
    <property type="match status" value="1"/>
</dbReference>
<feature type="transmembrane region" description="Helical" evidence="13">
    <location>
        <begin position="250"/>
        <end position="268"/>
    </location>
</feature>
<feature type="transmembrane region" description="Helical" evidence="13">
    <location>
        <begin position="211"/>
        <end position="230"/>
    </location>
</feature>
<evidence type="ECO:0000256" key="6">
    <source>
        <dbReference type="ARBA" id="ARBA00022692"/>
    </source>
</evidence>
<dbReference type="GO" id="GO:0052851">
    <property type="term" value="F:ferric-chelate reductase (NADPH) activity"/>
    <property type="evidence" value="ECO:0007669"/>
    <property type="project" value="UniProtKB-EC"/>
</dbReference>
<name>A0A9P4PZJ1_9PEZI</name>
<dbReference type="SFLD" id="SFLDG01168">
    <property type="entry name" value="Ferric_reductase_subgroup_(FRE"/>
    <property type="match status" value="1"/>
</dbReference>
<proteinExistence type="inferred from homology"/>
<evidence type="ECO:0000256" key="4">
    <source>
        <dbReference type="ARBA" id="ARBA00022448"/>
    </source>
</evidence>
<feature type="transmembrane region" description="Helical" evidence="13">
    <location>
        <begin position="173"/>
        <end position="190"/>
    </location>
</feature>
<evidence type="ECO:0000256" key="9">
    <source>
        <dbReference type="ARBA" id="ARBA00023002"/>
    </source>
</evidence>
<dbReference type="SFLD" id="SFLDS00052">
    <property type="entry name" value="Ferric_Reductase_Domain"/>
    <property type="match status" value="1"/>
</dbReference>
<dbReference type="SUPFAM" id="SSF52343">
    <property type="entry name" value="Ferredoxin reductase-like, C-terminal NADP-linked domain"/>
    <property type="match status" value="1"/>
</dbReference>
<dbReference type="PANTHER" id="PTHR32361">
    <property type="entry name" value="FERRIC/CUPRIC REDUCTASE TRANSMEMBRANE COMPONENT"/>
    <property type="match status" value="1"/>
</dbReference>
<evidence type="ECO:0000256" key="3">
    <source>
        <dbReference type="ARBA" id="ARBA00012668"/>
    </source>
</evidence>
<gene>
    <name evidence="15" type="ORF">K431DRAFT_288240</name>
</gene>
<dbReference type="InterPro" id="IPR013130">
    <property type="entry name" value="Fe3_Rdtase_TM_dom"/>
</dbReference>
<evidence type="ECO:0000256" key="13">
    <source>
        <dbReference type="SAM" id="Phobius"/>
    </source>
</evidence>
<protein>
    <recommendedName>
        <fullName evidence="3">ferric-chelate reductase (NADPH)</fullName>
        <ecNumber evidence="3">1.16.1.9</ecNumber>
    </recommendedName>
</protein>
<dbReference type="PANTHER" id="PTHR32361:SF3">
    <property type="entry name" value="REDUCTASE, PUTATIVE (AFU_ORTHOLOGUE AFUA_6G13750)-RELATED"/>
    <property type="match status" value="1"/>
</dbReference>
<dbReference type="InterPro" id="IPR017927">
    <property type="entry name" value="FAD-bd_FR_type"/>
</dbReference>
<keyword evidence="7" id="KW-0249">Electron transport</keyword>
<dbReference type="GO" id="GO:0005886">
    <property type="term" value="C:plasma membrane"/>
    <property type="evidence" value="ECO:0007669"/>
    <property type="project" value="UniProtKB-SubCell"/>
</dbReference>
<dbReference type="EC" id="1.16.1.9" evidence="3"/>
<dbReference type="Pfam" id="PF08022">
    <property type="entry name" value="FAD_binding_8"/>
    <property type="match status" value="1"/>
</dbReference>
<dbReference type="Pfam" id="PF01794">
    <property type="entry name" value="Ferric_reduct"/>
    <property type="match status" value="1"/>
</dbReference>
<dbReference type="GO" id="GO:0015677">
    <property type="term" value="P:copper ion import"/>
    <property type="evidence" value="ECO:0007669"/>
    <property type="project" value="TreeGrafter"/>
</dbReference>
<evidence type="ECO:0000313" key="15">
    <source>
        <dbReference type="EMBL" id="KAF2717813.1"/>
    </source>
</evidence>
<evidence type="ECO:0000313" key="16">
    <source>
        <dbReference type="Proteomes" id="UP000799441"/>
    </source>
</evidence>
<keyword evidence="5" id="KW-1003">Cell membrane</keyword>
<comment type="caution">
    <text evidence="15">The sequence shown here is derived from an EMBL/GenBank/DDBJ whole genome shotgun (WGS) entry which is preliminary data.</text>
</comment>
<dbReference type="InterPro" id="IPR017938">
    <property type="entry name" value="Riboflavin_synthase-like_b-brl"/>
</dbReference>
<keyword evidence="4" id="KW-0813">Transport</keyword>
<dbReference type="CDD" id="cd06186">
    <property type="entry name" value="NOX_Duox_like_FAD_NADP"/>
    <property type="match status" value="1"/>
</dbReference>
<dbReference type="InterPro" id="IPR039261">
    <property type="entry name" value="FNR_nucleotide-bd"/>
</dbReference>
<dbReference type="AlphaFoldDB" id="A0A9P4PZJ1"/>
<dbReference type="InterPro" id="IPR013112">
    <property type="entry name" value="FAD-bd_8"/>
</dbReference>
<dbReference type="InterPro" id="IPR051410">
    <property type="entry name" value="Ferric/Cupric_Reductase"/>
</dbReference>
<dbReference type="GO" id="GO:0006826">
    <property type="term" value="P:iron ion transport"/>
    <property type="evidence" value="ECO:0007669"/>
    <property type="project" value="TreeGrafter"/>
</dbReference>
<keyword evidence="10" id="KW-0406">Ion transport</keyword>
<keyword evidence="9" id="KW-0560">Oxidoreductase</keyword>
<sequence>MSNDGMGLAVRHIQDHNEANTTLQPHWGYASRVLPCTNDKGTCEYLDAVYWMHDTSMLYSFILWGVILGILVLWPVIRGWRMGGPAQRVGGPLDALIDHIGTFTRRWLLPDAKMFRWIFGRVTRLQVTVLAVILAYLLIFSQVGIVYRTWITPVKHSTLHNTRTGLGGWSDRIGVLAYALTPLAVLLGSRESILSILTGIPYQHFNFLHRWLGRIIFVQSILHTIGWTIVEARLYQPQPSVYNEFIAQQYIIFGVVAMALISFLLVFSLKPVIAWTGYEFFKWTHLIVALLYVGACWGHWKQLDCWMIPSLVLMLLDQAVRYLRMLALHVKGGKRAGIGFCPAQARVEVLGEGDDIVVRIDFDYSHAAWEAGQHFFLCFPSLSIWQSHPFTPSSLPDPTSNVQHHTYLIRVRNGQTSQLAGLAKNPSVPVVLTGPYGTALPRFETRNILAVSGGTGVTFTLPIALSALRQQWIAPIVVDFVWIVRHGEDFMWLQKELGLLKAMLRKAPNLRVSLFITREATEEGPADNPSFAYRDEKYTTRASDSVSGTSAADDLLVEGPGYSIQYLGNHHPCISDIVTAFLDRQSASGGSMEVVGSGPAAMGSDLRDAVAGVPETEGLSFYWDSRE</sequence>